<keyword evidence="2" id="KW-1185">Reference proteome</keyword>
<comment type="caution">
    <text evidence="1">The sequence shown here is derived from an EMBL/GenBank/DDBJ whole genome shotgun (WGS) entry which is preliminary data.</text>
</comment>
<dbReference type="EMBL" id="JBJIAA010000009">
    <property type="protein sequence ID" value="MFL0251279.1"/>
    <property type="molecule type" value="Genomic_DNA"/>
</dbReference>
<reference evidence="1 2" key="1">
    <citation type="submission" date="2024-11" db="EMBL/GenBank/DDBJ databases">
        <authorList>
            <person name="Heng Y.C."/>
            <person name="Lim A.C.H."/>
            <person name="Lee J.K.Y."/>
            <person name="Kittelmann S."/>
        </authorList>
    </citation>
    <scope>NUCLEOTIDE SEQUENCE [LARGE SCALE GENOMIC DNA]</scope>
    <source>
        <strain evidence="1 2">WILCCON 0114</strain>
    </source>
</reference>
<proteinExistence type="predicted"/>
<sequence length="81" mass="9519">MIKDLPEANEIEGFSKLSKEAQEIFKGFLNNYYKSFEFPEDHEVIAVSIAHEGRGKHKTTFIKAECADKEWFHVVSKYSWY</sequence>
<protein>
    <submittedName>
        <fullName evidence="1">Uncharacterized protein</fullName>
    </submittedName>
</protein>
<dbReference type="Proteomes" id="UP001623592">
    <property type="component" value="Unassembled WGS sequence"/>
</dbReference>
<accession>A0ABW8TK03</accession>
<evidence type="ECO:0000313" key="1">
    <source>
        <dbReference type="EMBL" id="MFL0251279.1"/>
    </source>
</evidence>
<gene>
    <name evidence="1" type="ORF">ACJDT4_12655</name>
</gene>
<name>A0ABW8TK03_9CLOT</name>
<evidence type="ECO:0000313" key="2">
    <source>
        <dbReference type="Proteomes" id="UP001623592"/>
    </source>
</evidence>
<dbReference type="RefSeq" id="WP_406787934.1">
    <property type="nucleotide sequence ID" value="NZ_JBJIAA010000009.1"/>
</dbReference>
<organism evidence="1 2">
    <name type="scientific">Clostridium neuense</name>
    <dbReference type="NCBI Taxonomy" id="1728934"/>
    <lineage>
        <taxon>Bacteria</taxon>
        <taxon>Bacillati</taxon>
        <taxon>Bacillota</taxon>
        <taxon>Clostridia</taxon>
        <taxon>Eubacteriales</taxon>
        <taxon>Clostridiaceae</taxon>
        <taxon>Clostridium</taxon>
    </lineage>
</organism>